<protein>
    <submittedName>
        <fullName evidence="7">LysR family transcriptional regulator</fullName>
    </submittedName>
</protein>
<dbReference type="Gene3D" id="3.40.190.290">
    <property type="match status" value="1"/>
</dbReference>
<dbReference type="Proteomes" id="UP000076574">
    <property type="component" value="Unassembled WGS sequence"/>
</dbReference>
<evidence type="ECO:0000256" key="5">
    <source>
        <dbReference type="ARBA" id="ARBA00023163"/>
    </source>
</evidence>
<dbReference type="PROSITE" id="PS50931">
    <property type="entry name" value="HTH_LYSR"/>
    <property type="match status" value="1"/>
</dbReference>
<evidence type="ECO:0000313" key="8">
    <source>
        <dbReference type="Proteomes" id="UP000076574"/>
    </source>
</evidence>
<dbReference type="Gene3D" id="1.10.10.10">
    <property type="entry name" value="Winged helix-like DNA-binding domain superfamily/Winged helix DNA-binding domain"/>
    <property type="match status" value="1"/>
</dbReference>
<dbReference type="GO" id="GO:0003700">
    <property type="term" value="F:DNA-binding transcription factor activity"/>
    <property type="evidence" value="ECO:0007669"/>
    <property type="project" value="InterPro"/>
</dbReference>
<comment type="caution">
    <text evidence="7">The sequence shown here is derived from an EMBL/GenBank/DDBJ whole genome shotgun (WGS) entry which is preliminary data.</text>
</comment>
<dbReference type="PANTHER" id="PTHR30537:SF3">
    <property type="entry name" value="TRANSCRIPTIONAL REGULATORY PROTEIN"/>
    <property type="match status" value="1"/>
</dbReference>
<keyword evidence="3" id="KW-0805">Transcription regulation</keyword>
<dbReference type="STRING" id="943830.A4A58_25185"/>
<accession>A0A163ZWX7</accession>
<dbReference type="GO" id="GO:0006351">
    <property type="term" value="P:DNA-templated transcription"/>
    <property type="evidence" value="ECO:0007669"/>
    <property type="project" value="TreeGrafter"/>
</dbReference>
<dbReference type="GO" id="GO:0043565">
    <property type="term" value="F:sequence-specific DNA binding"/>
    <property type="evidence" value="ECO:0007669"/>
    <property type="project" value="TreeGrafter"/>
</dbReference>
<comment type="similarity">
    <text evidence="2">Belongs to the LysR transcriptional regulatory family.</text>
</comment>
<evidence type="ECO:0000256" key="1">
    <source>
        <dbReference type="ARBA" id="ARBA00003502"/>
    </source>
</evidence>
<dbReference type="Pfam" id="PF03466">
    <property type="entry name" value="LysR_substrate"/>
    <property type="match status" value="1"/>
</dbReference>
<evidence type="ECO:0000259" key="6">
    <source>
        <dbReference type="PROSITE" id="PS50931"/>
    </source>
</evidence>
<evidence type="ECO:0000256" key="3">
    <source>
        <dbReference type="ARBA" id="ARBA00023015"/>
    </source>
</evidence>
<sequence length="301" mass="31979">MSEPSIDWEDQRTFLSVLETGSLSGASRQLGLAQPTVRRRIEALEAGLGIPLFTRSLTGLTPTLQARSLASYVRAMAASSEAFVRTASAAEGAIAGAVRITVSEFVGIAVLPAMLAPLRQSYPGLVVEIALSDASADLLGQEADIAVRMHRPQQGALVARHVGAIPLQFFAHEQYIAQHGMPDSLEALANHALIGPDRTGADLALVDSVGMGMSRRSFVIRTDSHAAQRACIGAGLGIGVLQTPTGLSDPGLVAVLPDIVVHRLETWLVTHEDLRRSPRIAVVFDHLVAAFTDYARGIITR</sequence>
<dbReference type="InterPro" id="IPR000847">
    <property type="entry name" value="LysR_HTH_N"/>
</dbReference>
<dbReference type="InterPro" id="IPR005119">
    <property type="entry name" value="LysR_subst-bd"/>
</dbReference>
<feature type="domain" description="HTH lysR-type" evidence="6">
    <location>
        <begin position="6"/>
        <end position="63"/>
    </location>
</feature>
<proteinExistence type="inferred from homology"/>
<dbReference type="InterPro" id="IPR036388">
    <property type="entry name" value="WH-like_DNA-bd_sf"/>
</dbReference>
<evidence type="ECO:0000256" key="4">
    <source>
        <dbReference type="ARBA" id="ARBA00023125"/>
    </source>
</evidence>
<dbReference type="SUPFAM" id="SSF53850">
    <property type="entry name" value="Periplasmic binding protein-like II"/>
    <property type="match status" value="1"/>
</dbReference>
<gene>
    <name evidence="7" type="ORF">A4A58_25185</name>
</gene>
<dbReference type="EMBL" id="LVYV01000007">
    <property type="protein sequence ID" value="KZD23963.1"/>
    <property type="molecule type" value="Genomic_DNA"/>
</dbReference>
<evidence type="ECO:0000313" key="7">
    <source>
        <dbReference type="EMBL" id="KZD23963.1"/>
    </source>
</evidence>
<evidence type="ECO:0000256" key="2">
    <source>
        <dbReference type="ARBA" id="ARBA00009437"/>
    </source>
</evidence>
<dbReference type="Pfam" id="PF00126">
    <property type="entry name" value="HTH_1"/>
    <property type="match status" value="1"/>
</dbReference>
<organism evidence="7 8">
    <name type="scientific">Tardiphaga robiniae</name>
    <dbReference type="NCBI Taxonomy" id="943830"/>
    <lineage>
        <taxon>Bacteria</taxon>
        <taxon>Pseudomonadati</taxon>
        <taxon>Pseudomonadota</taxon>
        <taxon>Alphaproteobacteria</taxon>
        <taxon>Hyphomicrobiales</taxon>
        <taxon>Nitrobacteraceae</taxon>
        <taxon>Tardiphaga</taxon>
    </lineage>
</organism>
<keyword evidence="4" id="KW-0238">DNA-binding</keyword>
<name>A0A163ZWX7_9BRAD</name>
<dbReference type="InterPro" id="IPR058163">
    <property type="entry name" value="LysR-type_TF_proteobact-type"/>
</dbReference>
<dbReference type="OrthoDB" id="9787460at2"/>
<dbReference type="AlphaFoldDB" id="A0A163ZWX7"/>
<dbReference type="SUPFAM" id="SSF46785">
    <property type="entry name" value="Winged helix' DNA-binding domain"/>
    <property type="match status" value="1"/>
</dbReference>
<reference evidence="7 8" key="1">
    <citation type="submission" date="2016-03" db="EMBL/GenBank/DDBJ databases">
        <title>Microsymbionts genomes from the relict species Vavilovia formosa (Stev.) Fed.</title>
        <authorList>
            <person name="Kopat V."/>
            <person name="Chirak E."/>
            <person name="Kimeklis A."/>
            <person name="Andronov E."/>
        </authorList>
    </citation>
    <scope>NUCLEOTIDE SEQUENCE [LARGE SCALE GENOMIC DNA]</scope>
    <source>
        <strain evidence="7 8">Vaf07</strain>
    </source>
</reference>
<dbReference type="PANTHER" id="PTHR30537">
    <property type="entry name" value="HTH-TYPE TRANSCRIPTIONAL REGULATOR"/>
    <property type="match status" value="1"/>
</dbReference>
<dbReference type="InterPro" id="IPR036390">
    <property type="entry name" value="WH_DNA-bd_sf"/>
</dbReference>
<keyword evidence="5" id="KW-0804">Transcription</keyword>
<keyword evidence="8" id="KW-1185">Reference proteome</keyword>
<dbReference type="PRINTS" id="PR00039">
    <property type="entry name" value="HTHLYSR"/>
</dbReference>
<comment type="function">
    <text evidence="1">NodD regulates the expression of the nodABCFE genes which encode other nodulation proteins. NodD is also a negative regulator of its own expression. Binds flavonoids as inducers.</text>
</comment>